<evidence type="ECO:0000313" key="2">
    <source>
        <dbReference type="Proteomes" id="UP001320876"/>
    </source>
</evidence>
<evidence type="ECO:0000313" key="1">
    <source>
        <dbReference type="EMBL" id="MCW1926388.1"/>
    </source>
</evidence>
<protein>
    <submittedName>
        <fullName evidence="1">Uncharacterized protein</fullName>
    </submittedName>
</protein>
<dbReference type="EMBL" id="JAPDDT010000025">
    <property type="protein sequence ID" value="MCW1926388.1"/>
    <property type="molecule type" value="Genomic_DNA"/>
</dbReference>
<organism evidence="1 2">
    <name type="scientific">Luteolibacter arcticus</name>
    <dbReference type="NCBI Taxonomy" id="1581411"/>
    <lineage>
        <taxon>Bacteria</taxon>
        <taxon>Pseudomonadati</taxon>
        <taxon>Verrucomicrobiota</taxon>
        <taxon>Verrucomicrobiia</taxon>
        <taxon>Verrucomicrobiales</taxon>
        <taxon>Verrucomicrobiaceae</taxon>
        <taxon>Luteolibacter</taxon>
    </lineage>
</organism>
<dbReference type="RefSeq" id="WP_264490496.1">
    <property type="nucleotide sequence ID" value="NZ_JAPDDT010000025.1"/>
</dbReference>
<accession>A0ABT3GSE5</accession>
<keyword evidence="2" id="KW-1185">Reference proteome</keyword>
<gene>
    <name evidence="1" type="ORF">OKA05_27805</name>
</gene>
<comment type="caution">
    <text evidence="1">The sequence shown here is derived from an EMBL/GenBank/DDBJ whole genome shotgun (WGS) entry which is preliminary data.</text>
</comment>
<proteinExistence type="predicted"/>
<name>A0ABT3GSE5_9BACT</name>
<reference evidence="1 2" key="1">
    <citation type="submission" date="2022-10" db="EMBL/GenBank/DDBJ databases">
        <title>Luteolibacter arcticus strain CCTCC AB 2014275, whole genome shotgun sequencing project.</title>
        <authorList>
            <person name="Zhao G."/>
            <person name="Shen L."/>
        </authorList>
    </citation>
    <scope>NUCLEOTIDE SEQUENCE [LARGE SCALE GENOMIC DNA]</scope>
    <source>
        <strain evidence="1 2">CCTCC AB 2014275</strain>
    </source>
</reference>
<sequence>MMVAALILAIAAILRNIRTDDLPVSRPVMPAPGELIVPSTPSPP</sequence>
<dbReference type="Proteomes" id="UP001320876">
    <property type="component" value="Unassembled WGS sequence"/>
</dbReference>